<sequence length="311" mass="36082">MGKKQKNINTIISHFELDKNGFTQSNVDFFNVNLDKDNLAFVDYNRIIKYSADPLCQSMADNFRSFLFNLFNYAAKRDTKSGLKILEGIKECNDTRLGYSKNNSKGVSIGSVMKPMFLQALSFLKTAYINDQISSNTLRYGIDGISYDRISDISVSVETQFLAQYTVDQCKQHNILCESKRRFLVYSVKDKSWHPEVFQLPEYKGKTIIFIPKKLISSKAKAVCTFAQFMSYGFKNYIKYSDDIQHLKRADGKIYYKDYKEYLKKNSISRKRVARGLIESEKDIIFQFEKVRFSDIEDLSTQDLVAITNRE</sequence>
<gene>
    <name evidence="1" type="ORF">SAMN05661044_04599</name>
</gene>
<reference evidence="2" key="1">
    <citation type="submission" date="2016-10" db="EMBL/GenBank/DDBJ databases">
        <authorList>
            <person name="Varghese N."/>
            <person name="Submissions S."/>
        </authorList>
    </citation>
    <scope>NUCLEOTIDE SEQUENCE [LARGE SCALE GENOMIC DNA]</scope>
    <source>
        <strain evidence="2">DSM 18733</strain>
    </source>
</reference>
<organism evidence="1 2">
    <name type="scientific">Olivibacter domesticus</name>
    <name type="common">Pseudosphingobacterium domesticum</name>
    <dbReference type="NCBI Taxonomy" id="407022"/>
    <lineage>
        <taxon>Bacteria</taxon>
        <taxon>Pseudomonadati</taxon>
        <taxon>Bacteroidota</taxon>
        <taxon>Sphingobacteriia</taxon>
        <taxon>Sphingobacteriales</taxon>
        <taxon>Sphingobacteriaceae</taxon>
        <taxon>Olivibacter</taxon>
    </lineage>
</organism>
<evidence type="ECO:0000313" key="1">
    <source>
        <dbReference type="EMBL" id="SEM23371.1"/>
    </source>
</evidence>
<dbReference type="Proteomes" id="UP000199421">
    <property type="component" value="Unassembled WGS sequence"/>
</dbReference>
<dbReference type="EMBL" id="FOAF01000009">
    <property type="protein sequence ID" value="SEM23371.1"/>
    <property type="molecule type" value="Genomic_DNA"/>
</dbReference>
<evidence type="ECO:0000313" key="2">
    <source>
        <dbReference type="Proteomes" id="UP000199421"/>
    </source>
</evidence>
<keyword evidence="2" id="KW-1185">Reference proteome</keyword>
<name>A0A1H7WPJ4_OLID1</name>
<dbReference type="AlphaFoldDB" id="A0A1H7WPJ4"/>
<dbReference type="RefSeq" id="WP_093329481.1">
    <property type="nucleotide sequence ID" value="NZ_FOAF01000009.1"/>
</dbReference>
<proteinExistence type="predicted"/>
<dbReference type="OrthoDB" id="6691177at2"/>
<accession>A0A1H7WPJ4</accession>
<protein>
    <submittedName>
        <fullName evidence="1">Uncharacterized protein</fullName>
    </submittedName>
</protein>